<reference evidence="3" key="1">
    <citation type="submission" date="2025-08" db="UniProtKB">
        <authorList>
            <consortium name="RefSeq"/>
        </authorList>
    </citation>
    <scope>IDENTIFICATION</scope>
</reference>
<accession>A0ABM0JUL3</accession>
<evidence type="ECO:0000256" key="1">
    <source>
        <dbReference type="SAM" id="Phobius"/>
    </source>
</evidence>
<keyword evidence="1" id="KW-0812">Transmembrane</keyword>
<organism evidence="2 3">
    <name type="scientific">Aplysia californica</name>
    <name type="common">California sea hare</name>
    <dbReference type="NCBI Taxonomy" id="6500"/>
    <lineage>
        <taxon>Eukaryota</taxon>
        <taxon>Metazoa</taxon>
        <taxon>Spiralia</taxon>
        <taxon>Lophotrochozoa</taxon>
        <taxon>Mollusca</taxon>
        <taxon>Gastropoda</taxon>
        <taxon>Heterobranchia</taxon>
        <taxon>Euthyneura</taxon>
        <taxon>Tectipleura</taxon>
        <taxon>Aplysiida</taxon>
        <taxon>Aplysioidea</taxon>
        <taxon>Aplysiidae</taxon>
        <taxon>Aplysia</taxon>
    </lineage>
</organism>
<dbReference type="GeneID" id="101852419"/>
<keyword evidence="2" id="KW-1185">Reference proteome</keyword>
<keyword evidence="1" id="KW-0472">Membrane</keyword>
<feature type="transmembrane region" description="Helical" evidence="1">
    <location>
        <begin position="323"/>
        <end position="345"/>
    </location>
</feature>
<gene>
    <name evidence="3" type="primary">LOC101852419</name>
</gene>
<sequence length="355" mass="39200">MAVIPRQNAENLTGPQFRPWVDVRMPSLPPGQVQLVSVRGDNYNADEMTLSFRCPPEMERNGTLRGFVVRVMVLSVQDNTTPQLQGEFFIPLGKHHREPCSYKVDAADLNGIEVLKNYSFEVKVRGEEFDGAYTDPVFFFASEKIPILDRAIPGREVLVPVRSFGGAMDIKLCALCAVNERQGPVQEVGLLICVRDSDDGGCSYPDATGIKNLSDINATTWARSRAVGFAIPFWASPDNWLEKLLKDPSTDYLYTIGADKDCDTNTVSTFCNGPLPLNKVFTISLFTCNGAGCDEYNTYYTDRFNTKDQDDVGDDDGLTDGHITAIAVGVIVLSVAVVVVIIFIVRKMRGRSFPT</sequence>
<name>A0ABM0JUL3_APLCA</name>
<protein>
    <submittedName>
        <fullName evidence="3">Uncharacterized protein LOC101852419</fullName>
    </submittedName>
</protein>
<dbReference type="Proteomes" id="UP000694888">
    <property type="component" value="Unplaced"/>
</dbReference>
<proteinExistence type="predicted"/>
<evidence type="ECO:0000313" key="3">
    <source>
        <dbReference type="RefSeq" id="XP_005101869.2"/>
    </source>
</evidence>
<keyword evidence="1" id="KW-1133">Transmembrane helix</keyword>
<dbReference type="RefSeq" id="XP_005101869.2">
    <property type="nucleotide sequence ID" value="XM_005101812.2"/>
</dbReference>
<evidence type="ECO:0000313" key="2">
    <source>
        <dbReference type="Proteomes" id="UP000694888"/>
    </source>
</evidence>